<reference evidence="1" key="1">
    <citation type="submission" date="2021-06" db="EMBL/GenBank/DDBJ databases">
        <authorList>
            <person name="Kallberg Y."/>
            <person name="Tangrot J."/>
            <person name="Rosling A."/>
        </authorList>
    </citation>
    <scope>NUCLEOTIDE SEQUENCE</scope>
    <source>
        <strain evidence="1">IN212</strain>
    </source>
</reference>
<dbReference type="Proteomes" id="UP000789396">
    <property type="component" value="Unassembled WGS sequence"/>
</dbReference>
<organism evidence="1 2">
    <name type="scientific">Racocetra fulgida</name>
    <dbReference type="NCBI Taxonomy" id="60492"/>
    <lineage>
        <taxon>Eukaryota</taxon>
        <taxon>Fungi</taxon>
        <taxon>Fungi incertae sedis</taxon>
        <taxon>Mucoromycota</taxon>
        <taxon>Glomeromycotina</taxon>
        <taxon>Glomeromycetes</taxon>
        <taxon>Diversisporales</taxon>
        <taxon>Gigasporaceae</taxon>
        <taxon>Racocetra</taxon>
    </lineage>
</organism>
<feature type="non-terminal residue" evidence="1">
    <location>
        <position position="118"/>
    </location>
</feature>
<name>A0A9N9H845_9GLOM</name>
<proteinExistence type="predicted"/>
<protein>
    <submittedName>
        <fullName evidence="1">12249_t:CDS:1</fullName>
    </submittedName>
</protein>
<keyword evidence="2" id="KW-1185">Reference proteome</keyword>
<gene>
    <name evidence="1" type="ORF">RFULGI_LOCUS9038</name>
</gene>
<evidence type="ECO:0000313" key="2">
    <source>
        <dbReference type="Proteomes" id="UP000789396"/>
    </source>
</evidence>
<comment type="caution">
    <text evidence="1">The sequence shown here is derived from an EMBL/GenBank/DDBJ whole genome shotgun (WGS) entry which is preliminary data.</text>
</comment>
<evidence type="ECO:0000313" key="1">
    <source>
        <dbReference type="EMBL" id="CAG8666093.1"/>
    </source>
</evidence>
<dbReference type="AlphaFoldDB" id="A0A9N9H845"/>
<sequence length="118" mass="13800">FFVKDNHKELQAELLLFLENIEEYNLLIEHENNPSIHHKKIIDPAQNSSTLEYNLNKSVTKIEHNNNTSIWHESVIDSAQNGSTLEHDLNKLVMKNELFLLFENTAECYPLEEHENNS</sequence>
<accession>A0A9N9H845</accession>
<dbReference type="OrthoDB" id="2488359at2759"/>
<dbReference type="EMBL" id="CAJVPZ010015442">
    <property type="protein sequence ID" value="CAG8666093.1"/>
    <property type="molecule type" value="Genomic_DNA"/>
</dbReference>